<dbReference type="Gene3D" id="1.20.1050.10">
    <property type="match status" value="1"/>
</dbReference>
<dbReference type="InterPro" id="IPR050983">
    <property type="entry name" value="GST_Omega/HSP26"/>
</dbReference>
<dbReference type="Proteomes" id="UP001626550">
    <property type="component" value="Unassembled WGS sequence"/>
</dbReference>
<dbReference type="GO" id="GO:0004364">
    <property type="term" value="F:glutathione transferase activity"/>
    <property type="evidence" value="ECO:0007669"/>
    <property type="project" value="UniProtKB-EC"/>
</dbReference>
<dbReference type="InterPro" id="IPR040079">
    <property type="entry name" value="Glutathione_S-Trfase"/>
</dbReference>
<keyword evidence="4" id="KW-1185">Reference proteome</keyword>
<gene>
    <name evidence="3" type="primary">GSTO1</name>
    <name evidence="3" type="ORF">Ciccas_008546</name>
</gene>
<evidence type="ECO:0000256" key="1">
    <source>
        <dbReference type="ARBA" id="ARBA00011067"/>
    </source>
</evidence>
<feature type="domain" description="GST N-terminal" evidence="2">
    <location>
        <begin position="21"/>
        <end position="99"/>
    </location>
</feature>
<evidence type="ECO:0000259" key="2">
    <source>
        <dbReference type="PROSITE" id="PS50404"/>
    </source>
</evidence>
<dbReference type="InterPro" id="IPR011767">
    <property type="entry name" value="GLR_AS"/>
</dbReference>
<sequence length="251" mass="29399">MHIFQIYQWVFSGDAEPTYKGPIVLYAMKFCPFCDRVRFILDYYQVDYEIVFIDLTNKPDWYLGKMPEGKVPLLRLQDNNLVDSELIIKFINLNYGKILVEEDDQMDLAKQFWNSMFPLLYTILFKETGFTLEDVKSFEKEADELECKLMGPYLFGDKLSIADVYLYPILNRWECIMGRASGMDSDKICDNSPQCRPCCTLGDGTTRWPKLMAYKDAVRGLDCIRENRVSTTLMARFNETRQQGHPEYDMC</sequence>
<accession>A0ABD2PZP3</accession>
<evidence type="ECO:0000313" key="3">
    <source>
        <dbReference type="EMBL" id="KAL3312857.1"/>
    </source>
</evidence>
<dbReference type="InterPro" id="IPR004045">
    <property type="entry name" value="Glutathione_S-Trfase_N"/>
</dbReference>
<comment type="similarity">
    <text evidence="1">Belongs to the GST superfamily. Omega family.</text>
</comment>
<dbReference type="PANTHER" id="PTHR43968">
    <property type="match status" value="1"/>
</dbReference>
<dbReference type="PROSITE" id="PS00195">
    <property type="entry name" value="GLUTAREDOXIN_1"/>
    <property type="match status" value="1"/>
</dbReference>
<dbReference type="Gene3D" id="3.40.30.10">
    <property type="entry name" value="Glutaredoxin"/>
    <property type="match status" value="1"/>
</dbReference>
<evidence type="ECO:0000313" key="4">
    <source>
        <dbReference type="Proteomes" id="UP001626550"/>
    </source>
</evidence>
<reference evidence="3 4" key="1">
    <citation type="submission" date="2024-11" db="EMBL/GenBank/DDBJ databases">
        <title>Adaptive evolution of stress response genes in parasites aligns with host niche diversity.</title>
        <authorList>
            <person name="Hahn C."/>
            <person name="Resl P."/>
        </authorList>
    </citation>
    <scope>NUCLEOTIDE SEQUENCE [LARGE SCALE GENOMIC DNA]</scope>
    <source>
        <strain evidence="3">EGGRZ-B1_66</strain>
        <tissue evidence="3">Body</tissue>
    </source>
</reference>
<dbReference type="FunFam" id="3.40.30.10:FF:000123">
    <property type="entry name" value="Glutathione transferase o1"/>
    <property type="match status" value="1"/>
</dbReference>
<name>A0ABD2PZP3_9PLAT</name>
<proteinExistence type="inferred from homology"/>
<dbReference type="SFLD" id="SFLDS00019">
    <property type="entry name" value="Glutathione_Transferase_(cytos"/>
    <property type="match status" value="1"/>
</dbReference>
<dbReference type="InterPro" id="IPR036282">
    <property type="entry name" value="Glutathione-S-Trfase_C_sf"/>
</dbReference>
<dbReference type="SUPFAM" id="SSF47616">
    <property type="entry name" value="GST C-terminal domain-like"/>
    <property type="match status" value="1"/>
</dbReference>
<organism evidence="3 4">
    <name type="scientific">Cichlidogyrus casuarinus</name>
    <dbReference type="NCBI Taxonomy" id="1844966"/>
    <lineage>
        <taxon>Eukaryota</taxon>
        <taxon>Metazoa</taxon>
        <taxon>Spiralia</taxon>
        <taxon>Lophotrochozoa</taxon>
        <taxon>Platyhelminthes</taxon>
        <taxon>Monogenea</taxon>
        <taxon>Monopisthocotylea</taxon>
        <taxon>Dactylogyridea</taxon>
        <taxon>Ancyrocephalidae</taxon>
        <taxon>Cichlidogyrus</taxon>
    </lineage>
</organism>
<dbReference type="Pfam" id="PF13417">
    <property type="entry name" value="GST_N_3"/>
    <property type="match status" value="1"/>
</dbReference>
<dbReference type="EMBL" id="JBJKFK010001526">
    <property type="protein sequence ID" value="KAL3312857.1"/>
    <property type="molecule type" value="Genomic_DNA"/>
</dbReference>
<protein>
    <submittedName>
        <fullName evidence="3">Glutathione S-transferase omega-1</fullName>
    </submittedName>
</protein>
<dbReference type="PANTHER" id="PTHR43968:SF6">
    <property type="entry name" value="GLUTATHIONE S-TRANSFERASE OMEGA"/>
    <property type="match status" value="1"/>
</dbReference>
<dbReference type="PROSITE" id="PS51354">
    <property type="entry name" value="GLUTAREDOXIN_2"/>
    <property type="match status" value="1"/>
</dbReference>
<dbReference type="PROSITE" id="PS50404">
    <property type="entry name" value="GST_NTER"/>
    <property type="match status" value="1"/>
</dbReference>
<comment type="caution">
    <text evidence="3">The sequence shown here is derived from an EMBL/GenBank/DDBJ whole genome shotgun (WGS) entry which is preliminary data.</text>
</comment>
<dbReference type="SUPFAM" id="SSF52833">
    <property type="entry name" value="Thioredoxin-like"/>
    <property type="match status" value="1"/>
</dbReference>
<dbReference type="InterPro" id="IPR036249">
    <property type="entry name" value="Thioredoxin-like_sf"/>
</dbReference>
<dbReference type="AlphaFoldDB" id="A0ABD2PZP3"/>